<sequence length="58" mass="6660">MKIIAIMNHFGVLAKEAPVEELHKKLVSKDYRIIYPEDVDDLMELVENNAKVCGIIFD</sequence>
<protein>
    <submittedName>
        <fullName evidence="2">Lysine decarboxylase</fullName>
    </submittedName>
</protein>
<feature type="domain" description="Orn/Lys/Arg decarboxylase N-terminal" evidence="1">
    <location>
        <begin position="15"/>
        <end position="58"/>
    </location>
</feature>
<dbReference type="EMBL" id="CALSBS010000002">
    <property type="protein sequence ID" value="CAH6635759.1"/>
    <property type="molecule type" value="Genomic_DNA"/>
</dbReference>
<dbReference type="Gene3D" id="3.40.50.2300">
    <property type="match status" value="1"/>
</dbReference>
<accession>A0ABM9F4U4</accession>
<keyword evidence="3" id="KW-1185">Reference proteome</keyword>
<reference evidence="2" key="1">
    <citation type="submission" date="2022-05" db="EMBL/GenBank/DDBJ databases">
        <authorList>
            <person name="Blom J."/>
        </authorList>
    </citation>
    <scope>NUCLEOTIDE SEQUENCE</scope>
    <source>
        <strain evidence="2">Type strain: CPO20170097</strain>
    </source>
</reference>
<gene>
    <name evidence="2" type="ORF">FBBNIHIM_02870</name>
</gene>
<proteinExistence type="predicted"/>
<evidence type="ECO:0000259" key="1">
    <source>
        <dbReference type="Pfam" id="PF03709"/>
    </source>
</evidence>
<evidence type="ECO:0000313" key="2">
    <source>
        <dbReference type="EMBL" id="CAH6635759.1"/>
    </source>
</evidence>
<organism evidence="2 3">
    <name type="scientific">Pseudocitrobacter vendiensis</name>
    <dbReference type="NCBI Taxonomy" id="2488306"/>
    <lineage>
        <taxon>Bacteria</taxon>
        <taxon>Pseudomonadati</taxon>
        <taxon>Pseudomonadota</taxon>
        <taxon>Gammaproteobacteria</taxon>
        <taxon>Enterobacterales</taxon>
        <taxon>Enterobacteriaceae</taxon>
        <taxon>Pseudocitrobacter</taxon>
    </lineage>
</organism>
<dbReference type="InterPro" id="IPR005308">
    <property type="entry name" value="OKR_de-COase_N"/>
</dbReference>
<dbReference type="Pfam" id="PF03709">
    <property type="entry name" value="OKR_DC_1_N"/>
    <property type="match status" value="1"/>
</dbReference>
<dbReference type="Proteomes" id="UP001152651">
    <property type="component" value="Unassembled WGS sequence"/>
</dbReference>
<name>A0ABM9F4U4_9ENTR</name>
<evidence type="ECO:0000313" key="3">
    <source>
        <dbReference type="Proteomes" id="UP001152651"/>
    </source>
</evidence>
<comment type="caution">
    <text evidence="2">The sequence shown here is derived from an EMBL/GenBank/DDBJ whole genome shotgun (WGS) entry which is preliminary data.</text>
</comment>